<dbReference type="Gene3D" id="3.30.160.20">
    <property type="match status" value="3"/>
</dbReference>
<dbReference type="FunFam" id="3.30.160.20:FF:000007">
    <property type="entry name" value="Double-stranded RNA-binding protein Staufen homolog 1"/>
    <property type="match status" value="2"/>
</dbReference>
<gene>
    <name evidence="6" type="ORF">CAPTEDRAFT_171815</name>
</gene>
<dbReference type="GO" id="GO:0035197">
    <property type="term" value="F:siRNA binding"/>
    <property type="evidence" value="ECO:0007669"/>
    <property type="project" value="TreeGrafter"/>
</dbReference>
<keyword evidence="1" id="KW-0677">Repeat</keyword>
<dbReference type="OrthoDB" id="10056847at2759"/>
<organism evidence="6">
    <name type="scientific">Capitella teleta</name>
    <name type="common">Polychaete worm</name>
    <dbReference type="NCBI Taxonomy" id="283909"/>
    <lineage>
        <taxon>Eukaryota</taxon>
        <taxon>Metazoa</taxon>
        <taxon>Spiralia</taxon>
        <taxon>Lophotrochozoa</taxon>
        <taxon>Annelida</taxon>
        <taxon>Polychaeta</taxon>
        <taxon>Sedentaria</taxon>
        <taxon>Scolecida</taxon>
        <taxon>Capitellidae</taxon>
        <taxon>Capitella</taxon>
    </lineage>
</organism>
<feature type="region of interest" description="Disordered" evidence="4">
    <location>
        <begin position="1"/>
        <end position="28"/>
    </location>
</feature>
<dbReference type="CDD" id="cd19864">
    <property type="entry name" value="DSRM_PRKRA-like_rpt3"/>
    <property type="match status" value="1"/>
</dbReference>
<dbReference type="STRING" id="283909.R7VGX1"/>
<evidence type="ECO:0000313" key="7">
    <source>
        <dbReference type="EnsemblMetazoa" id="CapteP171815"/>
    </source>
</evidence>
<dbReference type="InterPro" id="IPR014720">
    <property type="entry name" value="dsRBD_dom"/>
</dbReference>
<dbReference type="FunCoup" id="R7VGX1">
    <property type="interactions" value="324"/>
</dbReference>
<evidence type="ECO:0000256" key="4">
    <source>
        <dbReference type="SAM" id="MobiDB-lite"/>
    </source>
</evidence>
<dbReference type="GO" id="GO:0003725">
    <property type="term" value="F:double-stranded RNA binding"/>
    <property type="evidence" value="ECO:0007669"/>
    <property type="project" value="TreeGrafter"/>
</dbReference>
<accession>R7VGX1</accession>
<dbReference type="PROSITE" id="PS50137">
    <property type="entry name" value="DS_RBD"/>
    <property type="match status" value="3"/>
</dbReference>
<dbReference type="Pfam" id="PF16482">
    <property type="entry name" value="Staufen_C"/>
    <property type="match status" value="1"/>
</dbReference>
<reference evidence="6 8" key="2">
    <citation type="journal article" date="2013" name="Nature">
        <title>Insights into bilaterian evolution from three spiralian genomes.</title>
        <authorList>
            <person name="Simakov O."/>
            <person name="Marletaz F."/>
            <person name="Cho S.J."/>
            <person name="Edsinger-Gonzales E."/>
            <person name="Havlak P."/>
            <person name="Hellsten U."/>
            <person name="Kuo D.H."/>
            <person name="Larsson T."/>
            <person name="Lv J."/>
            <person name="Arendt D."/>
            <person name="Savage R."/>
            <person name="Osoegawa K."/>
            <person name="de Jong P."/>
            <person name="Grimwood J."/>
            <person name="Chapman J.A."/>
            <person name="Shapiro H."/>
            <person name="Aerts A."/>
            <person name="Otillar R.P."/>
            <person name="Terry A.Y."/>
            <person name="Boore J.L."/>
            <person name="Grigoriev I.V."/>
            <person name="Lindberg D.R."/>
            <person name="Seaver E.C."/>
            <person name="Weisblat D.A."/>
            <person name="Putnam N.H."/>
            <person name="Rokhsar D.S."/>
        </authorList>
    </citation>
    <scope>NUCLEOTIDE SEQUENCE</scope>
    <source>
        <strain evidence="6 8">I ESC-2004</strain>
    </source>
</reference>
<dbReference type="EMBL" id="AMQN01003940">
    <property type="status" value="NOT_ANNOTATED_CDS"/>
    <property type="molecule type" value="Genomic_DNA"/>
</dbReference>
<evidence type="ECO:0000256" key="3">
    <source>
        <dbReference type="PROSITE-ProRule" id="PRU00266"/>
    </source>
</evidence>
<dbReference type="SMART" id="SM00358">
    <property type="entry name" value="DSRM"/>
    <property type="match status" value="3"/>
</dbReference>
<dbReference type="Proteomes" id="UP000014760">
    <property type="component" value="Unassembled WGS sequence"/>
</dbReference>
<feature type="compositionally biased region" description="Low complexity" evidence="4">
    <location>
        <begin position="15"/>
        <end position="28"/>
    </location>
</feature>
<evidence type="ECO:0000259" key="5">
    <source>
        <dbReference type="PROSITE" id="PS50137"/>
    </source>
</evidence>
<dbReference type="EnsemblMetazoa" id="CapteT171815">
    <property type="protein sequence ID" value="CapteP171815"/>
    <property type="gene ID" value="CapteG171815"/>
</dbReference>
<protein>
    <recommendedName>
        <fullName evidence="5">DRBM domain-containing protein</fullName>
    </recommendedName>
</protein>
<evidence type="ECO:0000256" key="2">
    <source>
        <dbReference type="ARBA" id="ARBA00022884"/>
    </source>
</evidence>
<proteinExistence type="predicted"/>
<evidence type="ECO:0000313" key="8">
    <source>
        <dbReference type="Proteomes" id="UP000014760"/>
    </source>
</evidence>
<dbReference type="GO" id="GO:0005737">
    <property type="term" value="C:cytoplasm"/>
    <property type="evidence" value="ECO:0007669"/>
    <property type="project" value="TreeGrafter"/>
</dbReference>
<dbReference type="AlphaFoldDB" id="R7VGX1"/>
<dbReference type="InterPro" id="IPR032478">
    <property type="entry name" value="Staufen_C"/>
</dbReference>
<dbReference type="GO" id="GO:0005634">
    <property type="term" value="C:nucleus"/>
    <property type="evidence" value="ECO:0007669"/>
    <property type="project" value="TreeGrafter"/>
</dbReference>
<keyword evidence="2 3" id="KW-0694">RNA-binding</keyword>
<dbReference type="GO" id="GO:0070920">
    <property type="term" value="P:regulation of regulatory ncRNA processing"/>
    <property type="evidence" value="ECO:0007669"/>
    <property type="project" value="TreeGrafter"/>
</dbReference>
<feature type="domain" description="DRBM" evidence="5">
    <location>
        <begin position="140"/>
        <end position="208"/>
    </location>
</feature>
<dbReference type="Pfam" id="PF00035">
    <property type="entry name" value="dsrm"/>
    <property type="match status" value="2"/>
</dbReference>
<sequence length="364" mass="39745">MEEEAVDTVSRGDSESPSPGLSSRMSSYLSGKTPISYLQELCTKRGLTPQYDLIANEGAVHEPTFVFKVVVGDIVGTGKGPSKKKAKHNAAVSVLNQLHGVQNSETEGENKVNGSEENGGSPDPKENGEELDGDESMVGNPVGELQEMTQKKLWPPPVYDYTSEQGPPHAREFICTVRLFQIAEQGVGRSKKLAKRNAAHAMLDIIKKGLATPTPDVTDHIEEHDEDNIPMPQSDVRSSYSNLKDGVKVATLNPQASQRISQFYQGMKARTGKNLQALQQTKALNTPGSTNYCQMLQEIAEEQRFEVTYVDIQEISVSGNHQCLVQLSTMPVAVCHGTAPTRDEAHGMAAHNALQYLKIMTRKA</sequence>
<reference evidence="7" key="3">
    <citation type="submission" date="2015-06" db="UniProtKB">
        <authorList>
            <consortium name="EnsemblMetazoa"/>
        </authorList>
    </citation>
    <scope>IDENTIFICATION</scope>
</reference>
<dbReference type="PANTHER" id="PTHR46205">
    <property type="entry name" value="LOQUACIOUS, ISOFORM B"/>
    <property type="match status" value="1"/>
</dbReference>
<dbReference type="SUPFAM" id="SSF54768">
    <property type="entry name" value="dsRNA-binding domain-like"/>
    <property type="match status" value="3"/>
</dbReference>
<feature type="domain" description="DRBM" evidence="5">
    <location>
        <begin position="291"/>
        <end position="359"/>
    </location>
</feature>
<dbReference type="CDD" id="cd19862">
    <property type="entry name" value="DSRM_PRKRA-like_rpt1"/>
    <property type="match status" value="1"/>
</dbReference>
<dbReference type="InterPro" id="IPR051247">
    <property type="entry name" value="RLC_Component"/>
</dbReference>
<reference evidence="8" key="1">
    <citation type="submission" date="2012-12" db="EMBL/GenBank/DDBJ databases">
        <authorList>
            <person name="Hellsten U."/>
            <person name="Grimwood J."/>
            <person name="Chapman J.A."/>
            <person name="Shapiro H."/>
            <person name="Aerts A."/>
            <person name="Otillar R.P."/>
            <person name="Terry A.Y."/>
            <person name="Boore J.L."/>
            <person name="Simakov O."/>
            <person name="Marletaz F."/>
            <person name="Cho S.-J."/>
            <person name="Edsinger-Gonzales E."/>
            <person name="Havlak P."/>
            <person name="Kuo D.-H."/>
            <person name="Larsson T."/>
            <person name="Lv J."/>
            <person name="Arendt D."/>
            <person name="Savage R."/>
            <person name="Osoegawa K."/>
            <person name="de Jong P."/>
            <person name="Lindberg D.R."/>
            <person name="Seaver E.C."/>
            <person name="Weisblat D.A."/>
            <person name="Putnam N.H."/>
            <person name="Grigoriev I.V."/>
            <person name="Rokhsar D.S."/>
        </authorList>
    </citation>
    <scope>NUCLEOTIDE SEQUENCE</scope>
    <source>
        <strain evidence="8">I ESC-2004</strain>
    </source>
</reference>
<dbReference type="GO" id="GO:0016442">
    <property type="term" value="C:RISC complex"/>
    <property type="evidence" value="ECO:0007669"/>
    <property type="project" value="TreeGrafter"/>
</dbReference>
<name>R7VGX1_CAPTE</name>
<dbReference type="OMA" id="GYSCTWD"/>
<dbReference type="GO" id="GO:0070578">
    <property type="term" value="C:RISC-loading complex"/>
    <property type="evidence" value="ECO:0007669"/>
    <property type="project" value="TreeGrafter"/>
</dbReference>
<keyword evidence="8" id="KW-1185">Reference proteome</keyword>
<feature type="domain" description="DRBM" evidence="5">
    <location>
        <begin position="33"/>
        <end position="100"/>
    </location>
</feature>
<dbReference type="GO" id="GO:0030422">
    <property type="term" value="P:siRNA processing"/>
    <property type="evidence" value="ECO:0007669"/>
    <property type="project" value="TreeGrafter"/>
</dbReference>
<evidence type="ECO:0000313" key="6">
    <source>
        <dbReference type="EMBL" id="ELU17807.1"/>
    </source>
</evidence>
<dbReference type="PANTHER" id="PTHR46205:SF3">
    <property type="entry name" value="LOQUACIOUS, ISOFORM B"/>
    <property type="match status" value="1"/>
</dbReference>
<feature type="region of interest" description="Disordered" evidence="4">
    <location>
        <begin position="97"/>
        <end position="140"/>
    </location>
</feature>
<dbReference type="EMBL" id="KB292298">
    <property type="protein sequence ID" value="ELU17807.1"/>
    <property type="molecule type" value="Genomic_DNA"/>
</dbReference>
<evidence type="ECO:0000256" key="1">
    <source>
        <dbReference type="ARBA" id="ARBA00022737"/>
    </source>
</evidence>
<dbReference type="HOGENOM" id="CLU_048292_0_1_1"/>